<dbReference type="PROSITE" id="PS50893">
    <property type="entry name" value="ABC_TRANSPORTER_2"/>
    <property type="match status" value="1"/>
</dbReference>
<keyword evidence="2" id="KW-0500">Molybdenum</keyword>
<dbReference type="AlphaFoldDB" id="A0A382EIU2"/>
<keyword evidence="3" id="KW-0547">Nucleotide-binding</keyword>
<feature type="domain" description="ABC transporter" evidence="5">
    <location>
        <begin position="2"/>
        <end position="223"/>
    </location>
</feature>
<evidence type="ECO:0000259" key="6">
    <source>
        <dbReference type="PROSITE" id="PS51866"/>
    </source>
</evidence>
<dbReference type="Gene3D" id="2.40.50.100">
    <property type="match status" value="1"/>
</dbReference>
<dbReference type="InterPro" id="IPR005116">
    <property type="entry name" value="Transp-assoc_OB_typ1"/>
</dbReference>
<dbReference type="PANTHER" id="PTHR42781:SF4">
    <property type="entry name" value="SPERMIDINE_PUTRESCINE IMPORT ATP-BINDING PROTEIN POTA"/>
    <property type="match status" value="1"/>
</dbReference>
<dbReference type="SMART" id="SM00382">
    <property type="entry name" value="AAA"/>
    <property type="match status" value="1"/>
</dbReference>
<dbReference type="SUPFAM" id="SSF52540">
    <property type="entry name" value="P-loop containing nucleoside triphosphate hydrolases"/>
    <property type="match status" value="1"/>
</dbReference>
<evidence type="ECO:0000256" key="2">
    <source>
        <dbReference type="ARBA" id="ARBA00022505"/>
    </source>
</evidence>
<dbReference type="PANTHER" id="PTHR42781">
    <property type="entry name" value="SPERMIDINE/PUTRESCINE IMPORT ATP-BINDING PROTEIN POTA"/>
    <property type="match status" value="1"/>
</dbReference>
<keyword evidence="1" id="KW-0813">Transport</keyword>
<dbReference type="GO" id="GO:0015689">
    <property type="term" value="P:molybdate ion transport"/>
    <property type="evidence" value="ECO:0007669"/>
    <property type="project" value="InterPro"/>
</dbReference>
<dbReference type="InterPro" id="IPR003593">
    <property type="entry name" value="AAA+_ATPase"/>
</dbReference>
<gene>
    <name evidence="7" type="ORF">METZ01_LOCUS203096</name>
</gene>
<dbReference type="GO" id="GO:0016887">
    <property type="term" value="F:ATP hydrolysis activity"/>
    <property type="evidence" value="ECO:0007669"/>
    <property type="project" value="InterPro"/>
</dbReference>
<organism evidence="7">
    <name type="scientific">marine metagenome</name>
    <dbReference type="NCBI Taxonomy" id="408172"/>
    <lineage>
        <taxon>unclassified sequences</taxon>
        <taxon>metagenomes</taxon>
        <taxon>ecological metagenomes</taxon>
    </lineage>
</organism>
<evidence type="ECO:0000256" key="3">
    <source>
        <dbReference type="ARBA" id="ARBA00022741"/>
    </source>
</evidence>
<dbReference type="InterPro" id="IPR050093">
    <property type="entry name" value="ABC_SmlMolc_Importer"/>
</dbReference>
<name>A0A382EIU2_9ZZZZ</name>
<feature type="domain" description="Mop" evidence="6">
    <location>
        <begin position="272"/>
        <end position="336"/>
    </location>
</feature>
<dbReference type="InterPro" id="IPR004606">
    <property type="entry name" value="Mop_domain"/>
</dbReference>
<reference evidence="7" key="1">
    <citation type="submission" date="2018-05" db="EMBL/GenBank/DDBJ databases">
        <authorList>
            <person name="Lanie J.A."/>
            <person name="Ng W.-L."/>
            <person name="Kazmierczak K.M."/>
            <person name="Andrzejewski T.M."/>
            <person name="Davidsen T.M."/>
            <person name="Wayne K.J."/>
            <person name="Tettelin H."/>
            <person name="Glass J.I."/>
            <person name="Rusch D."/>
            <person name="Podicherti R."/>
            <person name="Tsui H.-C.T."/>
            <person name="Winkler M.E."/>
        </authorList>
    </citation>
    <scope>NUCLEOTIDE SEQUENCE</scope>
</reference>
<evidence type="ECO:0008006" key="8">
    <source>
        <dbReference type="Google" id="ProtNLM"/>
    </source>
</evidence>
<dbReference type="InterPro" id="IPR008995">
    <property type="entry name" value="Mo/tungstate-bd_C_term_dom"/>
</dbReference>
<dbReference type="Pfam" id="PF00005">
    <property type="entry name" value="ABC_tran"/>
    <property type="match status" value="1"/>
</dbReference>
<dbReference type="InterPro" id="IPR027417">
    <property type="entry name" value="P-loop_NTPase"/>
</dbReference>
<evidence type="ECO:0000259" key="5">
    <source>
        <dbReference type="PROSITE" id="PS50893"/>
    </source>
</evidence>
<dbReference type="Gene3D" id="3.40.50.300">
    <property type="entry name" value="P-loop containing nucleotide triphosphate hydrolases"/>
    <property type="match status" value="1"/>
</dbReference>
<evidence type="ECO:0000313" key="7">
    <source>
        <dbReference type="EMBL" id="SVB50242.1"/>
    </source>
</evidence>
<evidence type="ECO:0000256" key="1">
    <source>
        <dbReference type="ARBA" id="ARBA00022448"/>
    </source>
</evidence>
<evidence type="ECO:0000256" key="4">
    <source>
        <dbReference type="ARBA" id="ARBA00022840"/>
    </source>
</evidence>
<protein>
    <recommendedName>
        <fullName evidence="8">ABC transporter domain-containing protein</fullName>
    </recommendedName>
</protein>
<accession>A0A382EIU2</accession>
<dbReference type="EMBL" id="UINC01044589">
    <property type="protein sequence ID" value="SVB50242.1"/>
    <property type="molecule type" value="Genomic_DNA"/>
</dbReference>
<dbReference type="PROSITE" id="PS51866">
    <property type="entry name" value="MOP"/>
    <property type="match status" value="1"/>
</dbReference>
<dbReference type="Pfam" id="PF03459">
    <property type="entry name" value="TOBE"/>
    <property type="match status" value="1"/>
</dbReference>
<dbReference type="SUPFAM" id="SSF50331">
    <property type="entry name" value="MOP-like"/>
    <property type="match status" value="1"/>
</dbReference>
<sequence>MLQLDGSLDLEHFTLKVKLQIDKNETVSLLGPNGSGKSTLLRLICGLEKLTTGNLRINKNIVDSENAFLHSRFRNIGWVPQNQMLFDHLTVKQNIEFSPNSSKKDVSELIELFDLEHVQDKKAGNCSGGESQRVAITRAIASKPQVLLLDEPSTGLDEKSKQTIHRYLKTQKRVATLLITHDPLEAASLSERLIILEKGEITQSGTPDEVRNSPATPYSASLVGLNFVPALADGLVAMTNKGVELILSESIQGQVNIVIPPKSIALYREKPIGSPRNVLKAKILEINHVGGNVRINLDGELNFMAEITNNAFKVLNLHKGDEVWAAFKATELITTPT</sequence>
<keyword evidence="4" id="KW-0067">ATP-binding</keyword>
<proteinExistence type="predicted"/>
<dbReference type="GO" id="GO:0005524">
    <property type="term" value="F:ATP binding"/>
    <property type="evidence" value="ECO:0007669"/>
    <property type="project" value="UniProtKB-KW"/>
</dbReference>
<dbReference type="InterPro" id="IPR003439">
    <property type="entry name" value="ABC_transporter-like_ATP-bd"/>
</dbReference>